<evidence type="ECO:0000256" key="1">
    <source>
        <dbReference type="ARBA" id="ARBA00022823"/>
    </source>
</evidence>
<evidence type="ECO:0000313" key="4">
    <source>
        <dbReference type="Proteomes" id="UP000238956"/>
    </source>
</evidence>
<dbReference type="InterPro" id="IPR033753">
    <property type="entry name" value="GCV_H/Fam206"/>
</dbReference>
<dbReference type="GeneID" id="98393295"/>
<dbReference type="OrthoDB" id="2401220at2"/>
<dbReference type="InterPro" id="IPR011053">
    <property type="entry name" value="Single_hybrid_motif"/>
</dbReference>
<evidence type="ECO:0000313" key="3">
    <source>
        <dbReference type="EMBL" id="AXJ13115.1"/>
    </source>
</evidence>
<dbReference type="KEGG" id="splr:C0J00_05165"/>
<dbReference type="PANTHER" id="PTHR11715">
    <property type="entry name" value="GLYCINE CLEAVAGE SYSTEM H PROTEIN"/>
    <property type="match status" value="1"/>
</dbReference>
<organism evidence="2 4">
    <name type="scientific">Streptococcus pluranimalium</name>
    <dbReference type="NCBI Taxonomy" id="82348"/>
    <lineage>
        <taxon>Bacteria</taxon>
        <taxon>Bacillati</taxon>
        <taxon>Bacillota</taxon>
        <taxon>Bacilli</taxon>
        <taxon>Lactobacillales</taxon>
        <taxon>Streptococcaceae</taxon>
        <taxon>Streptococcus</taxon>
    </lineage>
</organism>
<dbReference type="Gene3D" id="2.40.50.100">
    <property type="match status" value="1"/>
</dbReference>
<accession>A0A2L0D4B4</accession>
<protein>
    <submittedName>
        <fullName evidence="3">Glycine cleavage system H-like protein</fullName>
    </submittedName>
    <submittedName>
        <fullName evidence="2">Glycine cleavage system protein H</fullName>
    </submittedName>
</protein>
<sequence length="112" mass="12273">MAKVANSLLITKEDNLYRISMTPELQDVLGNIAYIDFTEEDNIDVDDSLLNLESSKAVMELTSPLAGTIVSRNDEASANPDLLNQTDASKNWIVLLDNVDQAAFDALDNAKN</sequence>
<name>A0A2L0D4B4_9STRE</name>
<dbReference type="CDD" id="cd06848">
    <property type="entry name" value="GCS_H"/>
    <property type="match status" value="1"/>
</dbReference>
<dbReference type="Proteomes" id="UP000255411">
    <property type="component" value="Chromosome"/>
</dbReference>
<reference evidence="2 4" key="2">
    <citation type="submission" date="2017-12" db="EMBL/GenBank/DDBJ databases">
        <authorList>
            <person name="Hurst M.R.H."/>
        </authorList>
    </citation>
    <scope>NUCLEOTIDE SEQUENCE [LARGE SCALE GENOMIC DNA]</scope>
    <source>
        <strain evidence="2 4">TH11417</strain>
    </source>
</reference>
<dbReference type="EMBL" id="CP022601">
    <property type="protein sequence ID" value="AXJ13115.1"/>
    <property type="molecule type" value="Genomic_DNA"/>
</dbReference>
<dbReference type="AlphaFoldDB" id="A0A2L0D4B4"/>
<evidence type="ECO:0000313" key="5">
    <source>
        <dbReference type="Proteomes" id="UP000255411"/>
    </source>
</evidence>
<dbReference type="SUPFAM" id="SSF51230">
    <property type="entry name" value="Single hybrid motif"/>
    <property type="match status" value="1"/>
</dbReference>
<dbReference type="Proteomes" id="UP000238956">
    <property type="component" value="Chromosome"/>
</dbReference>
<dbReference type="EMBL" id="CP025536">
    <property type="protein sequence ID" value="AUW96534.1"/>
    <property type="molecule type" value="Genomic_DNA"/>
</dbReference>
<dbReference type="InterPro" id="IPR002930">
    <property type="entry name" value="GCV_H"/>
</dbReference>
<dbReference type="GO" id="GO:0009249">
    <property type="term" value="P:protein lipoylation"/>
    <property type="evidence" value="ECO:0007669"/>
    <property type="project" value="TreeGrafter"/>
</dbReference>
<keyword evidence="4" id="KW-1185">Reference proteome</keyword>
<keyword evidence="1" id="KW-0450">Lipoyl</keyword>
<evidence type="ECO:0000313" key="2">
    <source>
        <dbReference type="EMBL" id="AUW96534.1"/>
    </source>
</evidence>
<dbReference type="GO" id="GO:0019464">
    <property type="term" value="P:glycine decarboxylation via glycine cleavage system"/>
    <property type="evidence" value="ECO:0007669"/>
    <property type="project" value="InterPro"/>
</dbReference>
<dbReference type="Pfam" id="PF01597">
    <property type="entry name" value="GCV_H"/>
    <property type="match status" value="1"/>
</dbReference>
<dbReference type="RefSeq" id="WP_104967861.1">
    <property type="nucleotide sequence ID" value="NZ_CP022601.1"/>
</dbReference>
<reference evidence="2 4" key="3">
    <citation type="submission" date="2018-02" db="EMBL/GenBank/DDBJ databases">
        <title>Whole genome sequencing analysis of Streptococcus pluranimalium isolated from cattle infected mastitis in China.</title>
        <authorList>
            <person name="Zhang J.-R."/>
            <person name="Hu G.-Z."/>
        </authorList>
    </citation>
    <scope>NUCLEOTIDE SEQUENCE [LARGE SCALE GENOMIC DNA]</scope>
    <source>
        <strain evidence="2 4">TH11417</strain>
    </source>
</reference>
<dbReference type="GO" id="GO:0005829">
    <property type="term" value="C:cytosol"/>
    <property type="evidence" value="ECO:0007669"/>
    <property type="project" value="TreeGrafter"/>
</dbReference>
<reference evidence="3 5" key="1">
    <citation type="submission" date="2017-07" db="EMBL/GenBank/DDBJ databases">
        <title>Streptococcus pluranimalium as cause of bovine abortion.</title>
        <authorList>
            <person name="Rodriguez Campos S."/>
            <person name="Gobeli Brawand S."/>
            <person name="Brodard I."/>
            <person name="Rychener L."/>
            <person name="Perreten V."/>
        </authorList>
    </citation>
    <scope>NUCLEOTIDE SEQUENCE [LARGE SCALE GENOMIC DNA]</scope>
    <source>
        <strain evidence="3 5">14A0014</strain>
    </source>
</reference>
<gene>
    <name evidence="2" type="ORF">C0J00_05165</name>
    <name evidence="3" type="ORF">Sp14A_12010</name>
</gene>
<dbReference type="GO" id="GO:0005960">
    <property type="term" value="C:glycine cleavage complex"/>
    <property type="evidence" value="ECO:0007669"/>
    <property type="project" value="InterPro"/>
</dbReference>
<proteinExistence type="predicted"/>
<dbReference type="PANTHER" id="PTHR11715:SF3">
    <property type="entry name" value="GLYCINE CLEAVAGE SYSTEM H PROTEIN-RELATED"/>
    <property type="match status" value="1"/>
</dbReference>